<sequence>MKKVLVLGAGMVSRPLVDYLLDHGYALTLCDRIADAAEQVVAGRPHAEAFALDIAETDTIRSLVADHDLVVSLLPPALHTGVAQIALEAGKHFLTASYQSEAMTAMAPQVAERGLIFLNEVGLDPGLDHMTTMELIDACNAEGYAITSYESHCGGLPSRKAANNPLRYKFSWSPAGVLGALTRPSKYRRGGRLIELPGSEMLANAEVLHVPGVGVYESTPNADALYYGARYGIDEVPTLRRGTLRYPGWASFWRFMLSLDLVNRENKVDCEDEPALRVLFRSAGMDPETDIAQLIAERAPEQASRFLEAFDSLGLLNEDYRLTGAYSAFDVLLECALETHQYDDDEADLVVLHHEFHVEKDGVRELWTSSIIQEGIPAEKKTAMGLLVGIPTAIAARLILEDRITQKGVLIPVAREIYVPILEEMERLGFKHVVKRKRLS</sequence>
<dbReference type="InterPro" id="IPR032095">
    <property type="entry name" value="Sacchrp_dh-like_C"/>
</dbReference>
<dbReference type="Proteomes" id="UP000663929">
    <property type="component" value="Chromosome"/>
</dbReference>
<dbReference type="GO" id="GO:0005737">
    <property type="term" value="C:cytoplasm"/>
    <property type="evidence" value="ECO:0007669"/>
    <property type="project" value="TreeGrafter"/>
</dbReference>
<reference evidence="4" key="1">
    <citation type="submission" date="2021-03" db="EMBL/GenBank/DDBJ databases">
        <title>Acanthopleuribacteraceae sp. M133.</title>
        <authorList>
            <person name="Wang G."/>
        </authorList>
    </citation>
    <scope>NUCLEOTIDE SEQUENCE</scope>
    <source>
        <strain evidence="4">M133</strain>
    </source>
</reference>
<accession>A0A8A4TUS8</accession>
<proteinExistence type="predicted"/>
<evidence type="ECO:0000256" key="1">
    <source>
        <dbReference type="ARBA" id="ARBA00023002"/>
    </source>
</evidence>
<gene>
    <name evidence="4" type="ORF">J3U87_12320</name>
</gene>
<dbReference type="InterPro" id="IPR051168">
    <property type="entry name" value="AASS"/>
</dbReference>
<keyword evidence="1" id="KW-0560">Oxidoreductase</keyword>
<dbReference type="PANTHER" id="PTHR11133">
    <property type="entry name" value="SACCHAROPINE DEHYDROGENASE"/>
    <property type="match status" value="1"/>
</dbReference>
<dbReference type="GO" id="GO:0019878">
    <property type="term" value="P:lysine biosynthetic process via aminoadipic acid"/>
    <property type="evidence" value="ECO:0007669"/>
    <property type="project" value="TreeGrafter"/>
</dbReference>
<dbReference type="RefSeq" id="WP_237383333.1">
    <property type="nucleotide sequence ID" value="NZ_CP071793.1"/>
</dbReference>
<keyword evidence="5" id="KW-1185">Reference proteome</keyword>
<dbReference type="Gene3D" id="1.10.1870.10">
    <property type="entry name" value="Domain 3, Saccharopine reductase"/>
    <property type="match status" value="1"/>
</dbReference>
<dbReference type="EMBL" id="CP071793">
    <property type="protein sequence ID" value="QTD53233.1"/>
    <property type="molecule type" value="Genomic_DNA"/>
</dbReference>
<dbReference type="Gene3D" id="3.30.360.10">
    <property type="entry name" value="Dihydrodipicolinate Reductase, domain 2"/>
    <property type="match status" value="1"/>
</dbReference>
<evidence type="ECO:0000259" key="2">
    <source>
        <dbReference type="Pfam" id="PF03435"/>
    </source>
</evidence>
<dbReference type="InterPro" id="IPR005097">
    <property type="entry name" value="Sacchrp_dh_NADP-bd"/>
</dbReference>
<dbReference type="GO" id="GO:0004753">
    <property type="term" value="F:saccharopine dehydrogenase activity"/>
    <property type="evidence" value="ECO:0007669"/>
    <property type="project" value="TreeGrafter"/>
</dbReference>
<dbReference type="SUPFAM" id="SSF51735">
    <property type="entry name" value="NAD(P)-binding Rossmann-fold domains"/>
    <property type="match status" value="1"/>
</dbReference>
<dbReference type="Pfam" id="PF16653">
    <property type="entry name" value="Sacchrp_dh_C"/>
    <property type="match status" value="1"/>
</dbReference>
<dbReference type="SUPFAM" id="SSF55347">
    <property type="entry name" value="Glyceraldehyde-3-phosphate dehydrogenase-like, C-terminal domain"/>
    <property type="match status" value="1"/>
</dbReference>
<dbReference type="AlphaFoldDB" id="A0A8A4TUS8"/>
<dbReference type="Pfam" id="PF03435">
    <property type="entry name" value="Sacchrp_dh_NADP"/>
    <property type="match status" value="1"/>
</dbReference>
<protein>
    <submittedName>
        <fullName evidence="4">Saccharopine dehydrogenase NADP-binding domain-containing protein</fullName>
    </submittedName>
</protein>
<name>A0A8A4TUS8_SULCO</name>
<dbReference type="Gene3D" id="3.40.50.720">
    <property type="entry name" value="NAD(P)-binding Rossmann-like Domain"/>
    <property type="match status" value="1"/>
</dbReference>
<evidence type="ECO:0000313" key="5">
    <source>
        <dbReference type="Proteomes" id="UP000663929"/>
    </source>
</evidence>
<feature type="domain" description="Saccharopine dehydrogenase NADP binding" evidence="2">
    <location>
        <begin position="4"/>
        <end position="115"/>
    </location>
</feature>
<dbReference type="InterPro" id="IPR036291">
    <property type="entry name" value="NAD(P)-bd_dom_sf"/>
</dbReference>
<dbReference type="PANTHER" id="PTHR11133:SF22">
    <property type="entry name" value="ALPHA-AMINOADIPIC SEMIALDEHYDE SYNTHASE, MITOCHONDRIAL"/>
    <property type="match status" value="1"/>
</dbReference>
<evidence type="ECO:0000313" key="4">
    <source>
        <dbReference type="EMBL" id="QTD53233.1"/>
    </source>
</evidence>
<evidence type="ECO:0000259" key="3">
    <source>
        <dbReference type="Pfam" id="PF16653"/>
    </source>
</evidence>
<dbReference type="KEGG" id="scor:J3U87_12320"/>
<feature type="domain" description="Saccharopine dehydrogenase-like C-terminal" evidence="3">
    <location>
        <begin position="122"/>
        <end position="428"/>
    </location>
</feature>
<organism evidence="4 5">
    <name type="scientific">Sulfidibacter corallicola</name>
    <dbReference type="NCBI Taxonomy" id="2818388"/>
    <lineage>
        <taxon>Bacteria</taxon>
        <taxon>Pseudomonadati</taxon>
        <taxon>Acidobacteriota</taxon>
        <taxon>Holophagae</taxon>
        <taxon>Acanthopleuribacterales</taxon>
        <taxon>Acanthopleuribacteraceae</taxon>
        <taxon>Sulfidibacter</taxon>
    </lineage>
</organism>